<evidence type="ECO:0000313" key="2">
    <source>
        <dbReference type="Proteomes" id="UP000239735"/>
    </source>
</evidence>
<dbReference type="Proteomes" id="UP000239735">
    <property type="component" value="Unassembled WGS sequence"/>
</dbReference>
<accession>A0A2N9L2S9</accession>
<protein>
    <submittedName>
        <fullName evidence="1">Uncharacterized protein</fullName>
    </submittedName>
</protein>
<dbReference type="EMBL" id="OKRB01000004">
    <property type="protein sequence ID" value="SPE17539.1"/>
    <property type="molecule type" value="Genomic_DNA"/>
</dbReference>
<organism evidence="1 2">
    <name type="scientific">Candidatus Sulfuritelmatomonas gaucii</name>
    <dbReference type="NCBI Taxonomy" id="2043161"/>
    <lineage>
        <taxon>Bacteria</taxon>
        <taxon>Pseudomonadati</taxon>
        <taxon>Acidobacteriota</taxon>
        <taxon>Terriglobia</taxon>
        <taxon>Terriglobales</taxon>
        <taxon>Acidobacteriaceae</taxon>
        <taxon>Candidatus Sulfuritelmatomonas</taxon>
    </lineage>
</organism>
<evidence type="ECO:0000313" key="1">
    <source>
        <dbReference type="EMBL" id="SPE17539.1"/>
    </source>
</evidence>
<sequence length="45" mass="5089">MRALLFVQLYGLEAVKCLESSQMFAQAVRCTRETFAELVTFGAKM</sequence>
<proteinExistence type="predicted"/>
<name>A0A2N9L2S9_9BACT</name>
<reference evidence="2" key="1">
    <citation type="submission" date="2018-02" db="EMBL/GenBank/DDBJ databases">
        <authorList>
            <person name="Hausmann B."/>
        </authorList>
    </citation>
    <scope>NUCLEOTIDE SEQUENCE [LARGE SCALE GENOMIC DNA]</scope>
    <source>
        <strain evidence="2">Peat soil MAG SbA5</strain>
    </source>
</reference>
<dbReference type="AlphaFoldDB" id="A0A2N9L2S9"/>
<gene>
    <name evidence="1" type="ORF">SBA5_1010022</name>
</gene>